<keyword evidence="1" id="KW-0812">Transmembrane</keyword>
<dbReference type="eggNOG" id="ENOG502ZAVQ">
    <property type="taxonomic scope" value="Bacteria"/>
</dbReference>
<keyword evidence="3" id="KW-1185">Reference proteome</keyword>
<name>I3CB49_9FLAO</name>
<evidence type="ECO:0008006" key="4">
    <source>
        <dbReference type="Google" id="ProtNLM"/>
    </source>
</evidence>
<dbReference type="RefSeq" id="WP_008615465.1">
    <property type="nucleotide sequence ID" value="NZ_JH651379.1"/>
</dbReference>
<reference evidence="2 3" key="1">
    <citation type="submission" date="2012-02" db="EMBL/GenBank/DDBJ databases">
        <title>Improved High-Quality Draft genome of Joostella marina DSM 19592.</title>
        <authorList>
            <consortium name="US DOE Joint Genome Institute (JGI-PGF)"/>
            <person name="Lucas S."/>
            <person name="Copeland A."/>
            <person name="Lapidus A."/>
            <person name="Bruce D."/>
            <person name="Goodwin L."/>
            <person name="Pitluck S."/>
            <person name="Peters L."/>
            <person name="Chertkov O."/>
            <person name="Ovchinnikova G."/>
            <person name="Kyrpides N."/>
            <person name="Mavromatis K."/>
            <person name="Detter J.C."/>
            <person name="Han C."/>
            <person name="Land M."/>
            <person name="Hauser L."/>
            <person name="Markowitz V."/>
            <person name="Cheng J.-F."/>
            <person name="Hugenholtz P."/>
            <person name="Woyke T."/>
            <person name="Wu D."/>
            <person name="Tindall B."/>
            <person name="Brambilla E."/>
            <person name="Klenk H.-P."/>
            <person name="Eisen J.A."/>
        </authorList>
    </citation>
    <scope>NUCLEOTIDE SEQUENCE [LARGE SCALE GENOMIC DNA]</scope>
    <source>
        <strain evidence="2 3">DSM 19592</strain>
    </source>
</reference>
<dbReference type="HOGENOM" id="CLU_709366_0_0_10"/>
<accession>I3CB49</accession>
<evidence type="ECO:0000313" key="2">
    <source>
        <dbReference type="EMBL" id="EIJ40842.1"/>
    </source>
</evidence>
<sequence>MRFRTYISAILILFVLQSCSLLKIESAQEPLTTSQLNSRLLTQSFIADASERVEWAADSIIYEEADFEIQKNAYRWKLKTLTSYREVGFQTMPQLALVDAWALSLAMENFLVSDKARPLFGKWQPYVANIAHTNSNAIEKNARSLLSEKNYKKLDELVENYVQKNPIYGLNFRHKSIRDAYLEANKTPDSTALKTVGTLSEVMTNFSNRLVYTSESTGKQLQWNTELMLREQGIDSASLQKAFNSMDNSLNRLVTTAETTPEMLDESIKDFRRDMQILFLGLHNDIESSKVFFSEERASIDTIIERERVALDSMVLRERKALSKEVNILAEEAINNTMTHVKDIISSVLFYVVLFFAIILFLPFLLGYFTGRIFQKNKNDKENEIRNSK</sequence>
<dbReference type="Proteomes" id="UP000004690">
    <property type="component" value="Unassembled WGS sequence"/>
</dbReference>
<gene>
    <name evidence="2" type="ORF">JoomaDRAFT_3914</name>
</gene>
<evidence type="ECO:0000313" key="3">
    <source>
        <dbReference type="Proteomes" id="UP000004690"/>
    </source>
</evidence>
<organism evidence="2 3">
    <name type="scientific">Galbibacter orientalis DSM 19592</name>
    <dbReference type="NCBI Taxonomy" id="926559"/>
    <lineage>
        <taxon>Bacteria</taxon>
        <taxon>Pseudomonadati</taxon>
        <taxon>Bacteroidota</taxon>
        <taxon>Flavobacteriia</taxon>
        <taxon>Flavobacteriales</taxon>
        <taxon>Flavobacteriaceae</taxon>
        <taxon>Galbibacter</taxon>
    </lineage>
</organism>
<dbReference type="OrthoDB" id="1415956at2"/>
<protein>
    <recommendedName>
        <fullName evidence="4">Chemotaxis protein</fullName>
    </recommendedName>
</protein>
<dbReference type="AlphaFoldDB" id="I3CB49"/>
<keyword evidence="1" id="KW-1133">Transmembrane helix</keyword>
<feature type="transmembrane region" description="Helical" evidence="1">
    <location>
        <begin position="348"/>
        <end position="369"/>
    </location>
</feature>
<evidence type="ECO:0000256" key="1">
    <source>
        <dbReference type="SAM" id="Phobius"/>
    </source>
</evidence>
<proteinExistence type="predicted"/>
<keyword evidence="1" id="KW-0472">Membrane</keyword>
<dbReference type="EMBL" id="JH651379">
    <property type="protein sequence ID" value="EIJ40842.1"/>
    <property type="molecule type" value="Genomic_DNA"/>
</dbReference>
<dbReference type="PROSITE" id="PS51257">
    <property type="entry name" value="PROKAR_LIPOPROTEIN"/>
    <property type="match status" value="1"/>
</dbReference>